<dbReference type="PANTHER" id="PTHR24421">
    <property type="entry name" value="NITRATE/NITRITE SENSOR PROTEIN NARX-RELATED"/>
    <property type="match status" value="1"/>
</dbReference>
<protein>
    <submittedName>
        <fullName evidence="7">Signal transduction histidine kinase</fullName>
    </submittedName>
</protein>
<dbReference type="Pfam" id="PF02518">
    <property type="entry name" value="HATPase_c"/>
    <property type="match status" value="1"/>
</dbReference>
<dbReference type="InterPro" id="IPR003594">
    <property type="entry name" value="HATPase_dom"/>
</dbReference>
<evidence type="ECO:0000256" key="5">
    <source>
        <dbReference type="SAM" id="Phobius"/>
    </source>
</evidence>
<dbReference type="CDD" id="cd16917">
    <property type="entry name" value="HATPase_UhpB-NarQ-NarX-like"/>
    <property type="match status" value="1"/>
</dbReference>
<keyword evidence="5" id="KW-0812">Transmembrane</keyword>
<dbReference type="InterPro" id="IPR050482">
    <property type="entry name" value="Sensor_HK_TwoCompSys"/>
</dbReference>
<feature type="compositionally biased region" description="Polar residues" evidence="4">
    <location>
        <begin position="418"/>
        <end position="430"/>
    </location>
</feature>
<dbReference type="InterPro" id="IPR036890">
    <property type="entry name" value="HATPase_C_sf"/>
</dbReference>
<name>A0A852SUG1_9MICO</name>
<evidence type="ECO:0000313" key="8">
    <source>
        <dbReference type="Proteomes" id="UP000589620"/>
    </source>
</evidence>
<dbReference type="GO" id="GO:0000160">
    <property type="term" value="P:phosphorelay signal transduction system"/>
    <property type="evidence" value="ECO:0007669"/>
    <property type="project" value="UniProtKB-KW"/>
</dbReference>
<feature type="transmembrane region" description="Helical" evidence="5">
    <location>
        <begin position="62"/>
        <end position="81"/>
    </location>
</feature>
<dbReference type="SUPFAM" id="SSF55874">
    <property type="entry name" value="ATPase domain of HSP90 chaperone/DNA topoisomerase II/histidine kinase"/>
    <property type="match status" value="1"/>
</dbReference>
<feature type="region of interest" description="Disordered" evidence="4">
    <location>
        <begin position="407"/>
        <end position="440"/>
    </location>
</feature>
<gene>
    <name evidence="7" type="ORF">BJ963_000118</name>
</gene>
<keyword evidence="8" id="KW-1185">Reference proteome</keyword>
<evidence type="ECO:0000313" key="7">
    <source>
        <dbReference type="EMBL" id="NYD72599.1"/>
    </source>
</evidence>
<dbReference type="GO" id="GO:0016301">
    <property type="term" value="F:kinase activity"/>
    <property type="evidence" value="ECO:0007669"/>
    <property type="project" value="UniProtKB-KW"/>
</dbReference>
<evidence type="ECO:0000256" key="4">
    <source>
        <dbReference type="SAM" id="MobiDB-lite"/>
    </source>
</evidence>
<keyword evidence="1" id="KW-0808">Transferase</keyword>
<dbReference type="AlphaFoldDB" id="A0A852SUG1"/>
<evidence type="ECO:0000259" key="6">
    <source>
        <dbReference type="Pfam" id="PF02518"/>
    </source>
</evidence>
<evidence type="ECO:0000256" key="1">
    <source>
        <dbReference type="ARBA" id="ARBA00022679"/>
    </source>
</evidence>
<dbReference type="Gene3D" id="3.30.565.10">
    <property type="entry name" value="Histidine kinase-like ATPase, C-terminal domain"/>
    <property type="match status" value="1"/>
</dbReference>
<keyword evidence="5" id="KW-1133">Transmembrane helix</keyword>
<keyword evidence="5" id="KW-0472">Membrane</keyword>
<organism evidence="7 8">
    <name type="scientific">Leifsonia soli</name>
    <dbReference type="NCBI Taxonomy" id="582665"/>
    <lineage>
        <taxon>Bacteria</taxon>
        <taxon>Bacillati</taxon>
        <taxon>Actinomycetota</taxon>
        <taxon>Actinomycetes</taxon>
        <taxon>Micrococcales</taxon>
        <taxon>Microbacteriaceae</taxon>
        <taxon>Leifsonia</taxon>
    </lineage>
</organism>
<comment type="caution">
    <text evidence="7">The sequence shown here is derived from an EMBL/GenBank/DDBJ whole genome shotgun (WGS) entry which is preliminary data.</text>
</comment>
<feature type="transmembrane region" description="Helical" evidence="5">
    <location>
        <begin position="168"/>
        <end position="190"/>
    </location>
</feature>
<keyword evidence="2 7" id="KW-0418">Kinase</keyword>
<dbReference type="EMBL" id="JACCBJ010000001">
    <property type="protein sequence ID" value="NYD72599.1"/>
    <property type="molecule type" value="Genomic_DNA"/>
</dbReference>
<keyword evidence="3" id="KW-0902">Two-component regulatory system</keyword>
<feature type="domain" description="Histidine kinase/HSP90-like ATPase" evidence="6">
    <location>
        <begin position="315"/>
        <end position="407"/>
    </location>
</feature>
<dbReference type="RefSeq" id="WP_089913341.1">
    <property type="nucleotide sequence ID" value="NZ_BAAAPX010000001.1"/>
</dbReference>
<feature type="transmembrane region" description="Helical" evidence="5">
    <location>
        <begin position="34"/>
        <end position="56"/>
    </location>
</feature>
<evidence type="ECO:0000256" key="3">
    <source>
        <dbReference type="ARBA" id="ARBA00023012"/>
    </source>
</evidence>
<sequence length="440" mass="45976">MSAPSGVRAGAPLEPAKPRNPLSRARIERIADRTVSAFGLVFGLQTLPTALGQLSALREPWGAVWMIAIFGGLALTVILAVVQRGVKIAMGVLSILYLAAIATWPLLVRDPSAFSSEKPWVWFLCSVFTAFAAVAYPLWLAIAYTFVAPIAYGIVRALPAGGGVGVELAALDTIYAVILGGVILAIIAMMRQASSAVDAAQSQALARYATAVRQHATEVERVQVDAIVHDSVLTTLLSAASARTPEQKELAAAMAADAIGHLHAAEAATPEDQSLVGLGQLAERLVTSANAFSSPLEVEVRDVEVHMLPVNVAEAVYSAAVQAMVNSMQHAGGPEVHRSLSIRGGGPAATVEIIVGDDGRGFTEAEVPAERLGLRISIRDRLAKVGGRADIRSQPGEGTTVTILWPSAEPQPVGAQAPGSSRFEQGTLTPADSREAEAAE</sequence>
<dbReference type="Proteomes" id="UP000589620">
    <property type="component" value="Unassembled WGS sequence"/>
</dbReference>
<reference evidence="7 8" key="1">
    <citation type="submission" date="2020-07" db="EMBL/GenBank/DDBJ databases">
        <title>Sequencing the genomes of 1000 actinobacteria strains.</title>
        <authorList>
            <person name="Klenk H.-P."/>
        </authorList>
    </citation>
    <scope>NUCLEOTIDE SEQUENCE [LARGE SCALE GENOMIC DNA]</scope>
    <source>
        <strain evidence="7 8">DSM 23871</strain>
    </source>
</reference>
<accession>A0A852SUG1</accession>
<feature type="transmembrane region" description="Helical" evidence="5">
    <location>
        <begin position="120"/>
        <end position="147"/>
    </location>
</feature>
<evidence type="ECO:0000256" key="2">
    <source>
        <dbReference type="ARBA" id="ARBA00022777"/>
    </source>
</evidence>
<feature type="transmembrane region" description="Helical" evidence="5">
    <location>
        <begin position="88"/>
        <end position="108"/>
    </location>
</feature>
<proteinExistence type="predicted"/>
<dbReference type="PANTHER" id="PTHR24421:SF61">
    <property type="entry name" value="OXYGEN SENSOR HISTIDINE KINASE NREB"/>
    <property type="match status" value="1"/>
</dbReference>